<dbReference type="SUPFAM" id="SSF103473">
    <property type="entry name" value="MFS general substrate transporter"/>
    <property type="match status" value="1"/>
</dbReference>
<gene>
    <name evidence="2" type="ORF">SAMN05421874_11470</name>
</gene>
<sequence>MLPLAVMVFRSFPSTSGSPHQSVAASLKAALLYVRTHRLAACIMISAGQGMAMGALILGWQPILLDSELAEPQLLGIALLLFTAACAVGAWANRYAPKNAPLAWAAIAVLLLTVSLWTAGSTNALAWPGLVLAEFFLGLAGTSVYIWQQSLFSDELRNTLFSVMATVSGIAVATGDFLFGHLWNTIGAAGAAQAVALCAAAVTTLGWLTGAGRTTTQPAAPGA</sequence>
<feature type="transmembrane region" description="Helical" evidence="1">
    <location>
        <begin position="100"/>
        <end position="119"/>
    </location>
</feature>
<evidence type="ECO:0008006" key="4">
    <source>
        <dbReference type="Google" id="ProtNLM"/>
    </source>
</evidence>
<keyword evidence="3" id="KW-1185">Reference proteome</keyword>
<feature type="transmembrane region" description="Helical" evidence="1">
    <location>
        <begin position="159"/>
        <end position="180"/>
    </location>
</feature>
<dbReference type="Proteomes" id="UP000198683">
    <property type="component" value="Unassembled WGS sequence"/>
</dbReference>
<dbReference type="InterPro" id="IPR036259">
    <property type="entry name" value="MFS_trans_sf"/>
</dbReference>
<proteinExistence type="predicted"/>
<protein>
    <recommendedName>
        <fullName evidence="4">Major Facilitator Superfamily protein</fullName>
    </recommendedName>
</protein>
<keyword evidence="1" id="KW-1133">Transmembrane helix</keyword>
<dbReference type="AlphaFoldDB" id="A0A1G9GHC2"/>
<feature type="transmembrane region" description="Helical" evidence="1">
    <location>
        <begin position="73"/>
        <end position="93"/>
    </location>
</feature>
<feature type="transmembrane region" description="Helical" evidence="1">
    <location>
        <begin position="39"/>
        <end position="61"/>
    </location>
</feature>
<dbReference type="Gene3D" id="1.20.1250.20">
    <property type="entry name" value="MFS general substrate transporter like domains"/>
    <property type="match status" value="1"/>
</dbReference>
<evidence type="ECO:0000256" key="1">
    <source>
        <dbReference type="SAM" id="Phobius"/>
    </source>
</evidence>
<keyword evidence="1" id="KW-0472">Membrane</keyword>
<evidence type="ECO:0000313" key="3">
    <source>
        <dbReference type="Proteomes" id="UP000198683"/>
    </source>
</evidence>
<dbReference type="STRING" id="683260.SAMN05421874_11470"/>
<feature type="transmembrane region" description="Helical" evidence="1">
    <location>
        <begin position="186"/>
        <end position="208"/>
    </location>
</feature>
<dbReference type="EMBL" id="FNFB01000014">
    <property type="protein sequence ID" value="SDL00070.1"/>
    <property type="molecule type" value="Genomic_DNA"/>
</dbReference>
<dbReference type="InterPro" id="IPR053160">
    <property type="entry name" value="MFS_DHA3_Transporter"/>
</dbReference>
<name>A0A1G9GHC2_9ACTN</name>
<organism evidence="2 3">
    <name type="scientific">Nonomuraea maritima</name>
    <dbReference type="NCBI Taxonomy" id="683260"/>
    <lineage>
        <taxon>Bacteria</taxon>
        <taxon>Bacillati</taxon>
        <taxon>Actinomycetota</taxon>
        <taxon>Actinomycetes</taxon>
        <taxon>Streptosporangiales</taxon>
        <taxon>Streptosporangiaceae</taxon>
        <taxon>Nonomuraea</taxon>
    </lineage>
</organism>
<dbReference type="PANTHER" id="PTHR23530">
    <property type="entry name" value="TRANSPORT PROTEIN-RELATED"/>
    <property type="match status" value="1"/>
</dbReference>
<reference evidence="2 3" key="1">
    <citation type="submission" date="2016-10" db="EMBL/GenBank/DDBJ databases">
        <authorList>
            <person name="de Groot N.N."/>
        </authorList>
    </citation>
    <scope>NUCLEOTIDE SEQUENCE [LARGE SCALE GENOMIC DNA]</scope>
    <source>
        <strain evidence="2 3">CGMCC 4.5681</strain>
    </source>
</reference>
<accession>A0A1G9GHC2</accession>
<dbReference type="PANTHER" id="PTHR23530:SF1">
    <property type="entry name" value="PERMEASE, MAJOR FACILITATOR SUPERFAMILY-RELATED"/>
    <property type="match status" value="1"/>
</dbReference>
<evidence type="ECO:0000313" key="2">
    <source>
        <dbReference type="EMBL" id="SDL00070.1"/>
    </source>
</evidence>
<feature type="transmembrane region" description="Helical" evidence="1">
    <location>
        <begin position="125"/>
        <end position="147"/>
    </location>
</feature>
<keyword evidence="1" id="KW-0812">Transmembrane</keyword>